<dbReference type="Pfam" id="PF00004">
    <property type="entry name" value="AAA"/>
    <property type="match status" value="1"/>
</dbReference>
<dbReference type="SMART" id="SM00382">
    <property type="entry name" value="AAA"/>
    <property type="match status" value="1"/>
</dbReference>
<dbReference type="PANTHER" id="PTHR43718">
    <property type="entry name" value="LON PROTEASE"/>
    <property type="match status" value="1"/>
</dbReference>
<dbReference type="PANTHER" id="PTHR43718:SF2">
    <property type="entry name" value="LON PROTEASE HOMOLOG, MITOCHONDRIAL"/>
    <property type="match status" value="1"/>
</dbReference>
<gene>
    <name evidence="2" type="ORF">ABDJ85_00950</name>
</gene>
<accession>A0ABV0FY97</accession>
<protein>
    <submittedName>
        <fullName evidence="2">AAA family ATPase</fullName>
    </submittedName>
</protein>
<proteinExistence type="predicted"/>
<dbReference type="InterPro" id="IPR003593">
    <property type="entry name" value="AAA+_ATPase"/>
</dbReference>
<dbReference type="InterPro" id="IPR027417">
    <property type="entry name" value="P-loop_NTPase"/>
</dbReference>
<evidence type="ECO:0000313" key="2">
    <source>
        <dbReference type="EMBL" id="MEO3690017.1"/>
    </source>
</evidence>
<evidence type="ECO:0000313" key="3">
    <source>
        <dbReference type="Proteomes" id="UP001495147"/>
    </source>
</evidence>
<organism evidence="2 3">
    <name type="scientific">Roseateles paludis</name>
    <dbReference type="NCBI Taxonomy" id="3145238"/>
    <lineage>
        <taxon>Bacteria</taxon>
        <taxon>Pseudomonadati</taxon>
        <taxon>Pseudomonadota</taxon>
        <taxon>Betaproteobacteria</taxon>
        <taxon>Burkholderiales</taxon>
        <taxon>Sphaerotilaceae</taxon>
        <taxon>Roseateles</taxon>
    </lineage>
</organism>
<dbReference type="Gene3D" id="3.40.50.300">
    <property type="entry name" value="P-loop containing nucleotide triphosphate hydrolases"/>
    <property type="match status" value="1"/>
</dbReference>
<reference evidence="2 3" key="1">
    <citation type="submission" date="2024-05" db="EMBL/GenBank/DDBJ databases">
        <title>Roseateles sp. DJS-2-20 16S ribosomal RNA gene Genome sequencing and assembly.</title>
        <authorList>
            <person name="Woo H."/>
        </authorList>
    </citation>
    <scope>NUCLEOTIDE SEQUENCE [LARGE SCALE GENOMIC DNA]</scope>
    <source>
        <strain evidence="2 3">DJS-2-20</strain>
    </source>
</reference>
<evidence type="ECO:0000259" key="1">
    <source>
        <dbReference type="SMART" id="SM00382"/>
    </source>
</evidence>
<feature type="domain" description="AAA+ ATPase" evidence="1">
    <location>
        <begin position="358"/>
        <end position="507"/>
    </location>
</feature>
<dbReference type="InterPro" id="IPR003959">
    <property type="entry name" value="ATPase_AAA_core"/>
</dbReference>
<keyword evidence="3" id="KW-1185">Reference proteome</keyword>
<comment type="caution">
    <text evidence="2">The sequence shown here is derived from an EMBL/GenBank/DDBJ whole genome shotgun (WGS) entry which is preliminary data.</text>
</comment>
<dbReference type="InterPro" id="IPR027065">
    <property type="entry name" value="Lon_Prtase"/>
</dbReference>
<dbReference type="Proteomes" id="UP001495147">
    <property type="component" value="Unassembled WGS sequence"/>
</dbReference>
<dbReference type="EMBL" id="JBDPZD010000001">
    <property type="protein sequence ID" value="MEO3690017.1"/>
    <property type="molecule type" value="Genomic_DNA"/>
</dbReference>
<dbReference type="SUPFAM" id="SSF52540">
    <property type="entry name" value="P-loop containing nucleoside triphosphate hydrolases"/>
    <property type="match status" value="1"/>
</dbReference>
<sequence>MRATQRERVMQQLAALRHRCGLSALSENSPNALLLEMLATHAQPPESLAPFCSEFRAALSARLDDKRRAKHLRAAAGMLPRCGDALAWPTEAKLTLLEFAASLDARPKDRLDLVMFGLEALHAQTGIDVVVPRHGPPGLAGGTSAAEFNAMVDRQIQALCFRAVREVCARRPFIGWSMEDLNAALFAIRYLYANMTRTVLGEFAIPKPRQEDFRTVGQPLWDALRDAATSLKLRQPDARLLGDEDWHQRAQAAVYLSIRSPRTEVAQELALSASPVQGPSRVVCRRPIAPSSDRFDKEEVERHRILEHPLPLALMPQRLALDDARYRLCQEFPWAQDVLDIVFDDLLGRSAMGALTLSMPPTLLVGAAGSGKSRLARRIAEQLKLPRLDLCLAGSSDTKMLGGTSRGWGSSKPGDLATLMATQRTASALVLLDELDKAQDNLRQGLGLQAYLLGLLEPETASRHTDVFLKTECDYSGVLWLATANSLRDIAPTLLTRFRVLMLRQPGREHLEVIAQNVIADVANRWGVEREALPEPSELRLPLDHLQSARQVRAATEAAVTEWARQIQRH</sequence>
<name>A0ABV0FY97_9BURK</name>
<dbReference type="RefSeq" id="WP_347702853.1">
    <property type="nucleotide sequence ID" value="NZ_JBDPZD010000001.1"/>
</dbReference>